<dbReference type="InterPro" id="IPR013653">
    <property type="entry name" value="GCN5-like_dom"/>
</dbReference>
<dbReference type="AlphaFoldDB" id="A0A0Q1BK31"/>
<dbReference type="RefSeq" id="WP_055396601.1">
    <property type="nucleotide sequence ID" value="NZ_LCTZ01000002.1"/>
</dbReference>
<protein>
    <submittedName>
        <fullName evidence="2">Acetyltransferase</fullName>
    </submittedName>
</protein>
<dbReference type="InterPro" id="IPR000182">
    <property type="entry name" value="GNAT_dom"/>
</dbReference>
<evidence type="ECO:0000313" key="3">
    <source>
        <dbReference type="Proteomes" id="UP000050827"/>
    </source>
</evidence>
<sequence length="230" mass="26969">MIDLEHQLKNPVWHSLKETHKEFAVEFNGVQFYNPEICTFGSFFDETKTAKASNEYLKTSDEFFFVSENQTPIIDDTKVFLEKKIDGCQMVLNKLIDIQITERIVLLDESFIDEIYDLIWLVMPGYYQKRSFEMGNYYGIFKNGQLVSIAGQRMQTNLFIEVSAVVTHPNYTRKGLAKQLIAYNTKEILKENKTPILHTNKGNLAISLYEKLGYTLTRDMNWWLYRKKIS</sequence>
<dbReference type="InterPro" id="IPR016181">
    <property type="entry name" value="Acyl_CoA_acyltransferase"/>
</dbReference>
<dbReference type="OrthoDB" id="9797456at2"/>
<comment type="caution">
    <text evidence="2">The sequence shown here is derived from an EMBL/GenBank/DDBJ whole genome shotgun (WGS) entry which is preliminary data.</text>
</comment>
<dbReference type="PATRIC" id="fig|1547436.3.peg.3055"/>
<organism evidence="2 3">
    <name type="scientific">Flagellimonas eckloniae</name>
    <dbReference type="NCBI Taxonomy" id="346185"/>
    <lineage>
        <taxon>Bacteria</taxon>
        <taxon>Pseudomonadati</taxon>
        <taxon>Bacteroidota</taxon>
        <taxon>Flavobacteriia</taxon>
        <taxon>Flavobacteriales</taxon>
        <taxon>Flavobacteriaceae</taxon>
        <taxon>Flagellimonas</taxon>
    </lineage>
</organism>
<dbReference type="Gene3D" id="3.40.630.30">
    <property type="match status" value="1"/>
</dbReference>
<reference evidence="2 3" key="1">
    <citation type="submission" date="2015-04" db="EMBL/GenBank/DDBJ databases">
        <title>Complete genome of flavobacterium.</title>
        <authorList>
            <person name="Kwon Y.M."/>
            <person name="Kim S.-J."/>
        </authorList>
    </citation>
    <scope>NUCLEOTIDE SEQUENCE [LARGE SCALE GENOMIC DNA]</scope>
    <source>
        <strain evidence="2 3">DK169</strain>
    </source>
</reference>
<feature type="domain" description="N-acetyltransferase" evidence="1">
    <location>
        <begin position="102"/>
        <end position="230"/>
    </location>
</feature>
<proteinExistence type="predicted"/>
<dbReference type="Proteomes" id="UP000050827">
    <property type="component" value="Unassembled WGS sequence"/>
</dbReference>
<dbReference type="CDD" id="cd04301">
    <property type="entry name" value="NAT_SF"/>
    <property type="match status" value="1"/>
</dbReference>
<dbReference type="EMBL" id="LCTZ01000002">
    <property type="protein sequence ID" value="KQC31025.1"/>
    <property type="molecule type" value="Genomic_DNA"/>
</dbReference>
<dbReference type="GO" id="GO:0016747">
    <property type="term" value="F:acyltransferase activity, transferring groups other than amino-acyl groups"/>
    <property type="evidence" value="ECO:0007669"/>
    <property type="project" value="InterPro"/>
</dbReference>
<evidence type="ECO:0000313" key="2">
    <source>
        <dbReference type="EMBL" id="KQC31025.1"/>
    </source>
</evidence>
<evidence type="ECO:0000259" key="1">
    <source>
        <dbReference type="PROSITE" id="PS51186"/>
    </source>
</evidence>
<dbReference type="SUPFAM" id="SSF55729">
    <property type="entry name" value="Acyl-CoA N-acyltransferases (Nat)"/>
    <property type="match status" value="1"/>
</dbReference>
<accession>A0A0Q1BK31</accession>
<dbReference type="PROSITE" id="PS51186">
    <property type="entry name" value="GNAT"/>
    <property type="match status" value="1"/>
</dbReference>
<dbReference type="STRING" id="346185.AAY42_14810"/>
<name>A0A0Q1BK31_9FLAO</name>
<dbReference type="Pfam" id="PF08445">
    <property type="entry name" value="FR47"/>
    <property type="match status" value="1"/>
</dbReference>
<gene>
    <name evidence="2" type="ORF">AAY42_14810</name>
</gene>
<keyword evidence="3" id="KW-1185">Reference proteome</keyword>
<keyword evidence="2" id="KW-0808">Transferase</keyword>